<dbReference type="SUPFAM" id="SSF53098">
    <property type="entry name" value="Ribonuclease H-like"/>
    <property type="match status" value="1"/>
</dbReference>
<dbReference type="InterPro" id="IPR012337">
    <property type="entry name" value="RNaseH-like_sf"/>
</dbReference>
<dbReference type="EMBL" id="JBANMG010000005">
    <property type="protein sequence ID" value="KAK6953515.1"/>
    <property type="molecule type" value="Genomic_DNA"/>
</dbReference>
<feature type="region of interest" description="Disordered" evidence="1">
    <location>
        <begin position="376"/>
        <end position="462"/>
    </location>
</feature>
<organism evidence="2 3">
    <name type="scientific">Daldinia eschscholtzii</name>
    <dbReference type="NCBI Taxonomy" id="292717"/>
    <lineage>
        <taxon>Eukaryota</taxon>
        <taxon>Fungi</taxon>
        <taxon>Dikarya</taxon>
        <taxon>Ascomycota</taxon>
        <taxon>Pezizomycotina</taxon>
        <taxon>Sordariomycetes</taxon>
        <taxon>Xylariomycetidae</taxon>
        <taxon>Xylariales</taxon>
        <taxon>Hypoxylaceae</taxon>
        <taxon>Daldinia</taxon>
    </lineage>
</organism>
<protein>
    <recommendedName>
        <fullName evidence="4">RNase H type-1 domain-containing protein</fullName>
    </recommendedName>
</protein>
<feature type="compositionally biased region" description="Basic and acidic residues" evidence="1">
    <location>
        <begin position="420"/>
        <end position="436"/>
    </location>
</feature>
<accession>A0AAX6MLK2</accession>
<dbReference type="AlphaFoldDB" id="A0AAX6MLK2"/>
<proteinExistence type="predicted"/>
<name>A0AAX6MLK2_9PEZI</name>
<evidence type="ECO:0000256" key="1">
    <source>
        <dbReference type="SAM" id="MobiDB-lite"/>
    </source>
</evidence>
<keyword evidence="3" id="KW-1185">Reference proteome</keyword>
<sequence length="462" mass="51520">MDHQQSDLIVQATDPSPADQVNTDTALEGAWILRQPWRPKPPFDRLQIGGSGRMTKLDKKKLNDLVKTIREETPVQEAEQNNDNAKIKFVARGHTDAVRYAVHAATTQFPSTSSRLVMFTDASFRHKHNIAGCGITYKRTYSQDHDWVDAAYGSKGISDFPDPEAIALHRGLWIAYYEIMDWIGRDPSPACGRRTTPPKVIIITDGFSSIRDLHYSYCRTKMEFKPPNEPAIYEYFVCPLDKLVNLGCRVEIHWTPGHVGVEGNCRADALATLGADYAVAYTRETGLDITDLMLPFSDPLLGTNARGPYPFHLGSPMNDFIHWRKEDTKGAIKGAIPGLFTLDYIPNPSHTRGFKKGVTSRPKAVKIVVEKKVIKKASKKASKKKSPKKSPKKSKVVQKRLCGIMDKLGGLFRRAPPPPKDTENDGTSRTKRKAGDDVDDMAPGFKRLRTDASGDDQSCIVQ</sequence>
<dbReference type="InterPro" id="IPR036397">
    <property type="entry name" value="RNaseH_sf"/>
</dbReference>
<comment type="caution">
    <text evidence="2">The sequence shown here is derived from an EMBL/GenBank/DDBJ whole genome shotgun (WGS) entry which is preliminary data.</text>
</comment>
<feature type="compositionally biased region" description="Basic residues" evidence="1">
    <location>
        <begin position="376"/>
        <end position="398"/>
    </location>
</feature>
<gene>
    <name evidence="2" type="ORF">Daesc_005820</name>
</gene>
<reference evidence="2 3" key="1">
    <citation type="journal article" date="2024" name="Front Chem Biol">
        <title>Unveiling the potential of Daldinia eschscholtzii MFLUCC 19-0629 through bioactivity and bioinformatics studies for enhanced sustainable agriculture production.</title>
        <authorList>
            <person name="Brooks S."/>
            <person name="Weaver J.A."/>
            <person name="Klomchit A."/>
            <person name="Alharthi S.A."/>
            <person name="Onlamun T."/>
            <person name="Nurani R."/>
            <person name="Vong T.K."/>
            <person name="Alberti F."/>
            <person name="Greco C."/>
        </authorList>
    </citation>
    <scope>NUCLEOTIDE SEQUENCE [LARGE SCALE GENOMIC DNA]</scope>
    <source>
        <strain evidence="2">MFLUCC 19-0629</strain>
    </source>
</reference>
<evidence type="ECO:0008006" key="4">
    <source>
        <dbReference type="Google" id="ProtNLM"/>
    </source>
</evidence>
<dbReference type="Gene3D" id="3.30.420.10">
    <property type="entry name" value="Ribonuclease H-like superfamily/Ribonuclease H"/>
    <property type="match status" value="1"/>
</dbReference>
<dbReference type="Proteomes" id="UP001369815">
    <property type="component" value="Unassembled WGS sequence"/>
</dbReference>
<evidence type="ECO:0000313" key="3">
    <source>
        <dbReference type="Proteomes" id="UP001369815"/>
    </source>
</evidence>
<dbReference type="GO" id="GO:0003676">
    <property type="term" value="F:nucleic acid binding"/>
    <property type="evidence" value="ECO:0007669"/>
    <property type="project" value="InterPro"/>
</dbReference>
<evidence type="ECO:0000313" key="2">
    <source>
        <dbReference type="EMBL" id="KAK6953515.1"/>
    </source>
</evidence>
<feature type="region of interest" description="Disordered" evidence="1">
    <location>
        <begin position="1"/>
        <end position="21"/>
    </location>
</feature>